<protein>
    <submittedName>
        <fullName evidence="1">Uncharacterized protein</fullName>
    </submittedName>
</protein>
<organism evidence="1 2">
    <name type="scientific">Candidatus Kerfeldbacteria bacterium CG_4_10_14_0_8_um_filter_42_10</name>
    <dbReference type="NCBI Taxonomy" id="2014248"/>
    <lineage>
        <taxon>Bacteria</taxon>
        <taxon>Candidatus Kerfeldiibacteriota</taxon>
    </lineage>
</organism>
<dbReference type="AlphaFoldDB" id="A0A2M7RGJ2"/>
<dbReference type="Proteomes" id="UP000230779">
    <property type="component" value="Unassembled WGS sequence"/>
</dbReference>
<comment type="caution">
    <text evidence="1">The sequence shown here is derived from an EMBL/GenBank/DDBJ whole genome shotgun (WGS) entry which is preliminary data.</text>
</comment>
<sequence length="145" mass="17322">MELKFSFEERAKQNFPYWEKNGYALTEAKVQIQSRICKSCGEDMRIIPFRRYGVKFSGYFELECKKCKYGDTDITVLPEEKEPEMCWVVMMQGIPCRITDAERLEYLRLSGMGKKGTQIRDYTFDRLYPIIPLNEYERHLDSRTR</sequence>
<proteinExistence type="predicted"/>
<dbReference type="EMBL" id="PFMD01000066">
    <property type="protein sequence ID" value="PIY95814.1"/>
    <property type="molecule type" value="Genomic_DNA"/>
</dbReference>
<name>A0A2M7RGJ2_9BACT</name>
<reference evidence="1 2" key="1">
    <citation type="submission" date="2017-09" db="EMBL/GenBank/DDBJ databases">
        <title>Depth-based differentiation of microbial function through sediment-hosted aquifers and enrichment of novel symbionts in the deep terrestrial subsurface.</title>
        <authorList>
            <person name="Probst A.J."/>
            <person name="Ladd B."/>
            <person name="Jarett J.K."/>
            <person name="Geller-Mcgrath D.E."/>
            <person name="Sieber C.M."/>
            <person name="Emerson J.B."/>
            <person name="Anantharaman K."/>
            <person name="Thomas B.C."/>
            <person name="Malmstrom R."/>
            <person name="Stieglmeier M."/>
            <person name="Klingl A."/>
            <person name="Woyke T."/>
            <person name="Ryan C.M."/>
            <person name="Banfield J.F."/>
        </authorList>
    </citation>
    <scope>NUCLEOTIDE SEQUENCE [LARGE SCALE GENOMIC DNA]</scope>
    <source>
        <strain evidence="1">CG_4_10_14_0_8_um_filter_42_10</strain>
    </source>
</reference>
<accession>A0A2M7RGJ2</accession>
<evidence type="ECO:0000313" key="1">
    <source>
        <dbReference type="EMBL" id="PIY95814.1"/>
    </source>
</evidence>
<evidence type="ECO:0000313" key="2">
    <source>
        <dbReference type="Proteomes" id="UP000230779"/>
    </source>
</evidence>
<gene>
    <name evidence="1" type="ORF">COY66_05775</name>
</gene>